<feature type="region of interest" description="Disordered" evidence="1">
    <location>
        <begin position="315"/>
        <end position="347"/>
    </location>
</feature>
<organism evidence="3 4">
    <name type="scientific">Halorhabdus tiamatea SARL4B</name>
    <dbReference type="NCBI Taxonomy" id="1033806"/>
    <lineage>
        <taxon>Archaea</taxon>
        <taxon>Methanobacteriati</taxon>
        <taxon>Methanobacteriota</taxon>
        <taxon>Stenosarchaea group</taxon>
        <taxon>Halobacteria</taxon>
        <taxon>Halobacteriales</taxon>
        <taxon>Haloarculaceae</taxon>
        <taxon>Halorhabdus</taxon>
    </lineage>
</organism>
<reference evidence="2 5" key="3">
    <citation type="journal article" date="2014" name="Environ. Microbiol.">
        <title>Halorhabdus tiamatea: proteogenomics and glycosidase activity measurements identify the first cultivated euryarchaeon from a deep-sea anoxic brine lake as potential polysaccharide degrader.</title>
        <authorList>
            <person name="Werner J."/>
            <person name="Ferrer M."/>
            <person name="Michel G."/>
            <person name="Mann A.J."/>
            <person name="Huang S."/>
            <person name="Juarez S."/>
            <person name="Ciordia S."/>
            <person name="Albar J.P."/>
            <person name="Alcaide M."/>
            <person name="La Cono V."/>
            <person name="Yakimov M.M."/>
            <person name="Antunes A."/>
            <person name="Taborda M."/>
            <person name="Da Costa M.S."/>
            <person name="Amann R.I."/>
            <person name="Gloeckner F.O."/>
            <person name="Golyshina O.V."/>
            <person name="Golyshin P.N."/>
            <person name="Teeling H."/>
        </authorList>
    </citation>
    <scope>NUCLEOTIDE SEQUENCE [LARGE SCALE GENOMIC DNA]</scope>
    <source>
        <strain evidence="5">SARL4B</strain>
        <strain evidence="2">Type strain: SARL4B</strain>
    </source>
</reference>
<proteinExistence type="predicted"/>
<evidence type="ECO:0000256" key="1">
    <source>
        <dbReference type="SAM" id="MobiDB-lite"/>
    </source>
</evidence>
<accession>F7PIT9</accession>
<dbReference type="Gene3D" id="3.20.20.120">
    <property type="entry name" value="Enolase-like C-terminal domain"/>
    <property type="match status" value="1"/>
</dbReference>
<dbReference type="EMBL" id="HF571520">
    <property type="protein sequence ID" value="CCQ33343.1"/>
    <property type="molecule type" value="Genomic_DNA"/>
</dbReference>
<dbReference type="Proteomes" id="UP000003861">
    <property type="component" value="Unassembled WGS sequence"/>
</dbReference>
<dbReference type="InterPro" id="IPR036849">
    <property type="entry name" value="Enolase-like_C_sf"/>
</dbReference>
<sequence length="347" mass="37923">MDYGRVADLPIAIEAVELTQREQETSSGFARTTTVVTLRGEGHVGRGEDVTYDAEDHRALAESGPFPLEGTYTLDSFAETVASTDLFPDGPQRPPSRRYRRWGLESAALDLGLRQAGLDFGEVFERTYDPTRFVVSTALGESPSFDRIARLREVYPDVELKLDPVPAWTAKLIDRLAATDAVRILDLKGQYAHADVHQPATPSLYKRVFGAFPAAIVEDPATSEETRPLLAEHADRLSWDVPVTDVDALESLPHEPQWVNVKPSRIGSVEDLCAVVSYCQDNDIAMYGGGQFELDVGRSQIQALASLFYPDGPNDVAPSAFNDPEIEGGLPESPLDPPEATPGFGTH</sequence>
<gene>
    <name evidence="3" type="ORF">HLRTI_002585</name>
    <name evidence="2" type="ORF">HTIA_1207</name>
</gene>
<evidence type="ECO:0000313" key="3">
    <source>
        <dbReference type="EMBL" id="ERJ05430.1"/>
    </source>
</evidence>
<name>F7PIT9_9EURY</name>
<reference evidence="3 4" key="1">
    <citation type="journal article" date="2011" name="J. Bacteriol.">
        <title>Genome sequence of Halorhabdus tiamatea, the first archaeon isolated from a deep-sea anoxic brine lake.</title>
        <authorList>
            <person name="Antunes A."/>
            <person name="Alam I."/>
            <person name="Bajic V.B."/>
            <person name="Stingl U."/>
        </authorList>
    </citation>
    <scope>NUCLEOTIDE SEQUENCE [LARGE SCALE GENOMIC DNA]</scope>
    <source>
        <strain evidence="3 4">SARL4B</strain>
    </source>
</reference>
<dbReference type="AlphaFoldDB" id="F7PIT9"/>
<reference evidence="3 4" key="2">
    <citation type="journal article" date="2013" name="PLoS ONE">
        <title>INDIGO - INtegrated Data Warehouse of MIcrobial GenOmes with Examples from the Red Sea Extremophiles.</title>
        <authorList>
            <person name="Alam I."/>
            <person name="Antunes A."/>
            <person name="Kamau A.A."/>
            <person name="Ba Alawi W."/>
            <person name="Kalkatawi M."/>
            <person name="Stingl U."/>
            <person name="Bajic V.B."/>
        </authorList>
    </citation>
    <scope>NUCLEOTIDE SEQUENCE [LARGE SCALE GENOMIC DNA]</scope>
    <source>
        <strain evidence="3 4">SARL4B</strain>
    </source>
</reference>
<evidence type="ECO:0000313" key="4">
    <source>
        <dbReference type="Proteomes" id="UP000003861"/>
    </source>
</evidence>
<dbReference type="STRING" id="1033806.HTIA_1207"/>
<dbReference type="Proteomes" id="UP000015381">
    <property type="component" value="Chromosome I"/>
</dbReference>
<dbReference type="HOGENOM" id="CLU_788977_0_0_2"/>
<dbReference type="GeneID" id="23800235"/>
<dbReference type="SUPFAM" id="SSF51604">
    <property type="entry name" value="Enolase C-terminal domain-like"/>
    <property type="match status" value="1"/>
</dbReference>
<evidence type="ECO:0000313" key="5">
    <source>
        <dbReference type="Proteomes" id="UP000015381"/>
    </source>
</evidence>
<dbReference type="EMBL" id="AFNT02000033">
    <property type="protein sequence ID" value="ERJ05430.1"/>
    <property type="molecule type" value="Genomic_DNA"/>
</dbReference>
<dbReference type="OrthoDB" id="155947at2157"/>
<dbReference type="KEGG" id="hti:HTIA_1207"/>
<keyword evidence="5" id="KW-1185">Reference proteome</keyword>
<dbReference type="PATRIC" id="fig|1033806.12.peg.1199"/>
<dbReference type="RefSeq" id="WP_008525584.1">
    <property type="nucleotide sequence ID" value="NC_021921.1"/>
</dbReference>
<protein>
    <submittedName>
        <fullName evidence="3">N-acylamino acid racemase protein</fullName>
    </submittedName>
</protein>
<evidence type="ECO:0000313" key="2">
    <source>
        <dbReference type="EMBL" id="CCQ33343.1"/>
    </source>
</evidence>
<dbReference type="eggNOG" id="arCOG06337">
    <property type="taxonomic scope" value="Archaea"/>
</dbReference>